<accession>A0A6U7UAZ1</accession>
<organism evidence="1">
    <name type="scientific">Eutreptiella gymnastica</name>
    <dbReference type="NCBI Taxonomy" id="73025"/>
    <lineage>
        <taxon>Eukaryota</taxon>
        <taxon>Discoba</taxon>
        <taxon>Euglenozoa</taxon>
        <taxon>Euglenida</taxon>
        <taxon>Spirocuta</taxon>
        <taxon>Euglenophyceae</taxon>
        <taxon>Eutreptiales</taxon>
        <taxon>Eutreptiaceae</taxon>
        <taxon>Eutreptiella</taxon>
    </lineage>
</organism>
<proteinExistence type="predicted"/>
<dbReference type="AlphaFoldDB" id="A0A6U7UAZ1"/>
<dbReference type="EMBL" id="HBGA01024528">
    <property type="protein sequence ID" value="CAD8998054.1"/>
    <property type="molecule type" value="Transcribed_RNA"/>
</dbReference>
<reference evidence="1" key="1">
    <citation type="submission" date="2021-01" db="EMBL/GenBank/DDBJ databases">
        <authorList>
            <person name="Corre E."/>
            <person name="Pelletier E."/>
            <person name="Niang G."/>
            <person name="Scheremetjew M."/>
            <person name="Finn R."/>
            <person name="Kale V."/>
            <person name="Holt S."/>
            <person name="Cochrane G."/>
            <person name="Meng A."/>
            <person name="Brown T."/>
            <person name="Cohen L."/>
        </authorList>
    </citation>
    <scope>NUCLEOTIDE SEQUENCE</scope>
    <source>
        <strain evidence="1">NIES-381</strain>
    </source>
</reference>
<evidence type="ECO:0000313" key="2">
    <source>
        <dbReference type="EMBL" id="CAD8998054.1"/>
    </source>
</evidence>
<sequence>MVHLAMQRIATTDKFGCLGQHQGEREPIISSYWITRCNPSSTLSSIHHVYCISPTIYTPGTHQLTQLPCEFPDCVASRTISTLFLAHMRISGPLYLPFLSPCVWFFMDNPPSPQSQSLNHDQIITIQTKMNNPSMVLSQWQPTKLVQPPPQPPHHTKR</sequence>
<dbReference type="EMBL" id="HBGA01024526">
    <property type="protein sequence ID" value="CAD8998053.1"/>
    <property type="molecule type" value="Transcribed_RNA"/>
</dbReference>
<evidence type="ECO:0000313" key="1">
    <source>
        <dbReference type="EMBL" id="CAD8998053.1"/>
    </source>
</evidence>
<protein>
    <submittedName>
        <fullName evidence="1">Uncharacterized protein</fullName>
    </submittedName>
</protein>
<gene>
    <name evidence="1" type="ORF">EGYM00392_LOCUS9123</name>
    <name evidence="2" type="ORF">EGYM00392_LOCUS9124</name>
</gene>
<name>A0A6U7UAZ1_9EUGL</name>